<proteinExistence type="inferred from homology"/>
<dbReference type="RefSeq" id="YP_009105243.1">
    <property type="nucleotide sequence ID" value="NC_025529.1"/>
</dbReference>
<accession>A0A097KKV7</accession>
<evidence type="ECO:0000256" key="5">
    <source>
        <dbReference type="ARBA" id="ARBA00023136"/>
    </source>
</evidence>
<reference evidence="8" key="1">
    <citation type="journal article" date="2014" name="BMC Evol. Biol.">
        <title>Chloroplast phylogenomic analysis resolves deep-level relationships within the green algal class Trebouxiophyceae.</title>
        <authorList>
            <person name="Lemieux C."/>
            <person name="Otis C."/>
            <person name="Turmel M."/>
        </authorList>
    </citation>
    <scope>NUCLEOTIDE SEQUENCE</scope>
</reference>
<feature type="transmembrane region" description="Helical" evidence="6">
    <location>
        <begin position="6"/>
        <end position="27"/>
    </location>
</feature>
<comment type="function">
    <text evidence="6">Required during biogenesis of c-type cytochromes (cytochrome c6 and cytochrome f) at the step of heme attachment.</text>
</comment>
<geneLocation type="chloroplast" evidence="8"/>
<feature type="transmembrane region" description="Helical" evidence="6">
    <location>
        <begin position="288"/>
        <end position="311"/>
    </location>
</feature>
<gene>
    <name evidence="6 8" type="primary">ccsA</name>
</gene>
<dbReference type="GO" id="GO:0017004">
    <property type="term" value="P:cytochrome complex assembly"/>
    <property type="evidence" value="ECO:0007669"/>
    <property type="project" value="UniProtKB-UniRule"/>
</dbReference>
<feature type="transmembrane region" description="Helical" evidence="6">
    <location>
        <begin position="353"/>
        <end position="373"/>
    </location>
</feature>
<dbReference type="EMBL" id="KM462866">
    <property type="protein sequence ID" value="AIT93803.1"/>
    <property type="molecule type" value="Genomic_DNA"/>
</dbReference>
<sequence>MTHLNFEIILGNFSFILVFGIMIFYWLEVSFSTFSKFHFVAFSATILANFSLLLLLITRWFNYGHFPLSNMYESLIFLSWSLLLLQLVLEKLSKNIFLGAIISPIALFTNSFASFSLPKEMQKASVLVPALQSNWLMMHVTVMMLSYAALLGGSLLAIAFLIITFGKNIDLTGNSLGRDPGVAGTQRVKFQGFYQTKLDTRLVSTNSINDINSKANLSNLDFSFKELQYNTGNTKQFLAAVSSNAADTSSKDEYVIENSSSSLEKNIKKYFINHEGSEYKLAKILDNLSYRTLGIGFPLLTIGILSGAVWANEAWGSYWSWDPKETWALITWLVFAIYLHTRITKGWQGKKPAIIASAGFVIVWICYLGVNLLGKGLHSYGWVHLNF</sequence>
<evidence type="ECO:0000256" key="1">
    <source>
        <dbReference type="ARBA" id="ARBA00004141"/>
    </source>
</evidence>
<dbReference type="InterPro" id="IPR002541">
    <property type="entry name" value="Cyt_c_assembly"/>
</dbReference>
<evidence type="ECO:0000259" key="7">
    <source>
        <dbReference type="Pfam" id="PF01578"/>
    </source>
</evidence>
<dbReference type="HAMAP" id="MF_01391">
    <property type="entry name" value="CytC_CcsA"/>
    <property type="match status" value="1"/>
</dbReference>
<keyword evidence="8" id="KW-0934">Plastid</keyword>
<keyword evidence="5 6" id="KW-0472">Membrane</keyword>
<evidence type="ECO:0000256" key="3">
    <source>
        <dbReference type="ARBA" id="ARBA00022748"/>
    </source>
</evidence>
<dbReference type="PANTHER" id="PTHR30071:SF1">
    <property type="entry name" value="CYTOCHROME B_B6 PROTEIN-RELATED"/>
    <property type="match status" value="1"/>
</dbReference>
<keyword evidence="8" id="KW-0150">Chloroplast</keyword>
<dbReference type="AlphaFoldDB" id="A0A097KKV7"/>
<comment type="subunit">
    <text evidence="6">May interact with Ccs1.</text>
</comment>
<keyword evidence="3 6" id="KW-0201">Cytochrome c-type biogenesis</keyword>
<keyword evidence="6" id="KW-0793">Thylakoid</keyword>
<evidence type="ECO:0000313" key="8">
    <source>
        <dbReference type="EMBL" id="AIT93803.1"/>
    </source>
</evidence>
<name>A0A097KKV7_9CHLO</name>
<dbReference type="GO" id="GO:0005886">
    <property type="term" value="C:plasma membrane"/>
    <property type="evidence" value="ECO:0007669"/>
    <property type="project" value="TreeGrafter"/>
</dbReference>
<comment type="similarity">
    <text evidence="6">Belongs to the CcmF/CycK/Ccl1/NrfE/CcsA family.</text>
</comment>
<evidence type="ECO:0000256" key="4">
    <source>
        <dbReference type="ARBA" id="ARBA00022989"/>
    </source>
</evidence>
<dbReference type="GeneID" id="22158901"/>
<dbReference type="GO" id="GO:0009535">
    <property type="term" value="C:chloroplast thylakoid membrane"/>
    <property type="evidence" value="ECO:0007669"/>
    <property type="project" value="UniProtKB-SubCell"/>
</dbReference>
<keyword evidence="2 6" id="KW-0812">Transmembrane</keyword>
<evidence type="ECO:0000256" key="2">
    <source>
        <dbReference type="ARBA" id="ARBA00022692"/>
    </source>
</evidence>
<organism evidence="8">
    <name type="scientific">Pseudochlorella signiensis</name>
    <dbReference type="NCBI Taxonomy" id="173497"/>
    <lineage>
        <taxon>Eukaryota</taxon>
        <taxon>Viridiplantae</taxon>
        <taxon>Chlorophyta</taxon>
        <taxon>core chlorophytes</taxon>
        <taxon>Trebouxiophyceae</taxon>
        <taxon>Chlorellales</taxon>
        <taxon>Chlorellaceae</taxon>
        <taxon>Pseudochlorella</taxon>
    </lineage>
</organism>
<dbReference type="GO" id="GO:0020037">
    <property type="term" value="F:heme binding"/>
    <property type="evidence" value="ECO:0007669"/>
    <property type="project" value="InterPro"/>
</dbReference>
<evidence type="ECO:0000256" key="6">
    <source>
        <dbReference type="HAMAP-Rule" id="MF_01391"/>
    </source>
</evidence>
<keyword evidence="4 6" id="KW-1133">Transmembrane helix</keyword>
<feature type="transmembrane region" description="Helical" evidence="6">
    <location>
        <begin position="96"/>
        <end position="115"/>
    </location>
</feature>
<dbReference type="Pfam" id="PF01578">
    <property type="entry name" value="Cytochrom_C_asm"/>
    <property type="match status" value="1"/>
</dbReference>
<protein>
    <recommendedName>
        <fullName evidence="6">Cytochrome c biogenesis protein CcsA</fullName>
    </recommendedName>
</protein>
<feature type="transmembrane region" description="Helical" evidence="6">
    <location>
        <begin position="70"/>
        <end position="89"/>
    </location>
</feature>
<dbReference type="NCBIfam" id="TIGR03144">
    <property type="entry name" value="cytochr_II_ccsB"/>
    <property type="match status" value="1"/>
</dbReference>
<comment type="subcellular location">
    <subcellularLocation>
        <location evidence="1">Membrane</location>
        <topology evidence="1">Multi-pass membrane protein</topology>
    </subcellularLocation>
    <subcellularLocation>
        <location evidence="6">Plastid</location>
        <location evidence="6">Chloroplast thylakoid membrane</location>
        <topology evidence="6">Multi-pass membrane protein</topology>
    </subcellularLocation>
</comment>
<dbReference type="InterPro" id="IPR017562">
    <property type="entry name" value="Cyt_c_biogenesis_CcsA"/>
</dbReference>
<dbReference type="PANTHER" id="PTHR30071">
    <property type="entry name" value="HEME EXPORTER PROTEIN C"/>
    <property type="match status" value="1"/>
</dbReference>
<feature type="transmembrane region" description="Helical" evidence="6">
    <location>
        <begin position="135"/>
        <end position="163"/>
    </location>
</feature>
<feature type="transmembrane region" description="Helical" evidence="6">
    <location>
        <begin position="326"/>
        <end position="341"/>
    </location>
</feature>
<feature type="transmembrane region" description="Helical" evidence="6">
    <location>
        <begin position="39"/>
        <end position="58"/>
    </location>
</feature>
<dbReference type="InterPro" id="IPR045062">
    <property type="entry name" value="Cyt_c_biogenesis_CcsA/CcmC"/>
</dbReference>
<feature type="domain" description="Cytochrome c assembly protein" evidence="7">
    <location>
        <begin position="68"/>
        <end position="378"/>
    </location>
</feature>